<comment type="caution">
    <text evidence="1">The sequence shown here is derived from an EMBL/GenBank/DDBJ whole genome shotgun (WGS) entry which is preliminary data.</text>
</comment>
<evidence type="ECO:0000313" key="2">
    <source>
        <dbReference type="Proteomes" id="UP001530400"/>
    </source>
</evidence>
<keyword evidence="2" id="KW-1185">Reference proteome</keyword>
<protein>
    <recommendedName>
        <fullName evidence="3">BTB domain-containing protein</fullName>
    </recommendedName>
</protein>
<proteinExistence type="predicted"/>
<evidence type="ECO:0000313" key="1">
    <source>
        <dbReference type="EMBL" id="KAL3775374.1"/>
    </source>
</evidence>
<evidence type="ECO:0008006" key="3">
    <source>
        <dbReference type="Google" id="ProtNLM"/>
    </source>
</evidence>
<accession>A0ABD3NH42</accession>
<sequence>MAPWFHELQMENYLRTCDDVLYYDERKYSHWHDTDEDIIQQEKMRLLDLLLISVNFNLKRAEETAEKKICDLLKPFLQGFNDPDIVSGHDIRQDSIRCLNFEDDWEFNFPQGNYDRKYTLAEDKNEINMEWKHQGRPETESLQNANGDRIQTCEPDLIVTVGTGNDTEISKCHKVILALASPTLNSLVEGASGELRFTNMKPKSWKSFYGCIDPNNGDKAPALAWDSLIIWEQLQN</sequence>
<reference evidence="1 2" key="1">
    <citation type="submission" date="2024-10" db="EMBL/GenBank/DDBJ databases">
        <title>Updated reference genomes for cyclostephanoid diatoms.</title>
        <authorList>
            <person name="Roberts W.R."/>
            <person name="Alverson A.J."/>
        </authorList>
    </citation>
    <scope>NUCLEOTIDE SEQUENCE [LARGE SCALE GENOMIC DNA]</scope>
    <source>
        <strain evidence="1 2">AJA010-31</strain>
    </source>
</reference>
<organism evidence="1 2">
    <name type="scientific">Cyclotella atomus</name>
    <dbReference type="NCBI Taxonomy" id="382360"/>
    <lineage>
        <taxon>Eukaryota</taxon>
        <taxon>Sar</taxon>
        <taxon>Stramenopiles</taxon>
        <taxon>Ochrophyta</taxon>
        <taxon>Bacillariophyta</taxon>
        <taxon>Coscinodiscophyceae</taxon>
        <taxon>Thalassiosirophycidae</taxon>
        <taxon>Stephanodiscales</taxon>
        <taxon>Stephanodiscaceae</taxon>
        <taxon>Cyclotella</taxon>
    </lineage>
</organism>
<name>A0ABD3NH42_9STRA</name>
<dbReference type="EMBL" id="JALLPJ020001156">
    <property type="protein sequence ID" value="KAL3775374.1"/>
    <property type="molecule type" value="Genomic_DNA"/>
</dbReference>
<dbReference type="AlphaFoldDB" id="A0ABD3NH42"/>
<dbReference type="Proteomes" id="UP001530400">
    <property type="component" value="Unassembled WGS sequence"/>
</dbReference>
<gene>
    <name evidence="1" type="ORF">ACHAWO_006565</name>
</gene>